<evidence type="ECO:0000313" key="1">
    <source>
        <dbReference type="EMBL" id="AHH22087.1"/>
    </source>
</evidence>
<proteinExistence type="predicted"/>
<evidence type="ECO:0000313" key="2">
    <source>
        <dbReference type="Proteomes" id="UP000019150"/>
    </source>
</evidence>
<dbReference type="HOGENOM" id="CLU_1123620_0_0_11"/>
<dbReference type="OrthoDB" id="4541523at2"/>
<gene>
    <name evidence="1" type="ORF">NONO_c73310</name>
</gene>
<keyword evidence="2" id="KW-1185">Reference proteome</keyword>
<dbReference type="STRING" id="1415166.NONO_c73310"/>
<reference evidence="1 2" key="1">
    <citation type="journal article" date="2014" name="Appl. Environ. Microbiol.">
        <title>Insights into the Microbial Degradation of Rubber and Gutta-Percha by Analysis of the Complete Genome of Nocardia nova SH22a.</title>
        <authorList>
            <person name="Luo Q."/>
            <person name="Hiessl S."/>
            <person name="Poehlein A."/>
            <person name="Daniel R."/>
            <person name="Steinbuchel A."/>
        </authorList>
    </citation>
    <scope>NUCLEOTIDE SEQUENCE [LARGE SCALE GENOMIC DNA]</scope>
    <source>
        <strain evidence="1">SH22a</strain>
    </source>
</reference>
<accession>W5TS30</accession>
<dbReference type="EMBL" id="CP006850">
    <property type="protein sequence ID" value="AHH22087.1"/>
    <property type="molecule type" value="Genomic_DNA"/>
</dbReference>
<dbReference type="AlphaFoldDB" id="W5TS30"/>
<sequence>MHADVDHLFLTRAEIGALSELLGEVPALIEELAIVETRQARRQPRGHMPLCRTHPGSRPPVHMGAFLAAEALRNELGGWIRLVCEQRAVPVPAVDDLASAAKWLRRHVYSLATTEGVEGAYSGIWAAVADCRREVDLPPDDEIHVSPAQLTAANNSIVTAYQVAKIAAKLGPPGQGLNRDRVQYLKKVGAIHAVARDGDTHFFRLGDVLVAHATRQRGSAA</sequence>
<dbReference type="KEGG" id="nno:NONO_c73310"/>
<organism evidence="1 2">
    <name type="scientific">Nocardia nova SH22a</name>
    <dbReference type="NCBI Taxonomy" id="1415166"/>
    <lineage>
        <taxon>Bacteria</taxon>
        <taxon>Bacillati</taxon>
        <taxon>Actinomycetota</taxon>
        <taxon>Actinomycetes</taxon>
        <taxon>Mycobacteriales</taxon>
        <taxon>Nocardiaceae</taxon>
        <taxon>Nocardia</taxon>
    </lineage>
</organism>
<dbReference type="PATRIC" id="fig|1415166.3.peg.7523"/>
<dbReference type="eggNOG" id="ENOG5033FNR">
    <property type="taxonomic scope" value="Bacteria"/>
</dbReference>
<dbReference type="RefSeq" id="WP_025353364.1">
    <property type="nucleotide sequence ID" value="NZ_CP006850.1"/>
</dbReference>
<name>W5TS30_9NOCA</name>
<dbReference type="Proteomes" id="UP000019150">
    <property type="component" value="Chromosome"/>
</dbReference>
<protein>
    <submittedName>
        <fullName evidence="1">Uncharacterized protein</fullName>
    </submittedName>
</protein>